<dbReference type="GO" id="GO:0016746">
    <property type="term" value="F:acyltransferase activity"/>
    <property type="evidence" value="ECO:0007669"/>
    <property type="project" value="UniProtKB-KW"/>
</dbReference>
<dbReference type="Proteomes" id="UP000008467">
    <property type="component" value="Chromosome"/>
</dbReference>
<dbReference type="eggNOG" id="COG0456">
    <property type="taxonomic scope" value="Bacteria"/>
</dbReference>
<evidence type="ECO:0000256" key="1">
    <source>
        <dbReference type="ARBA" id="ARBA00022679"/>
    </source>
</evidence>
<keyword evidence="1" id="KW-0808">Transferase</keyword>
<organism evidence="3 4">
    <name type="scientific">Cellulosilyticum lentocellum (strain ATCC 49066 / DSM 5427 / NCIMB 11756 / RHM5)</name>
    <name type="common">Clostridium lentocellum</name>
    <dbReference type="NCBI Taxonomy" id="642492"/>
    <lineage>
        <taxon>Bacteria</taxon>
        <taxon>Bacillati</taxon>
        <taxon>Bacillota</taxon>
        <taxon>Clostridia</taxon>
        <taxon>Lachnospirales</taxon>
        <taxon>Cellulosilyticaceae</taxon>
        <taxon>Cellulosilyticum</taxon>
    </lineage>
</organism>
<evidence type="ECO:0000313" key="4">
    <source>
        <dbReference type="Proteomes" id="UP000008467"/>
    </source>
</evidence>
<dbReference type="AlphaFoldDB" id="F2JNY8"/>
<gene>
    <name evidence="3" type="ordered locus">Clole_1882</name>
</gene>
<name>F2JNY8_CELLD</name>
<reference evidence="3 4" key="1">
    <citation type="journal article" date="2011" name="J. Bacteriol.">
        <title>Complete genome sequence of the cellulose-degrading bacterium Cellulosilyticum lentocellum.</title>
        <authorList>
            <consortium name="US DOE Joint Genome Institute"/>
            <person name="Miller D.A."/>
            <person name="Suen G."/>
            <person name="Bruce D."/>
            <person name="Copeland A."/>
            <person name="Cheng J.F."/>
            <person name="Detter C."/>
            <person name="Goodwin L.A."/>
            <person name="Han C.S."/>
            <person name="Hauser L.J."/>
            <person name="Land M.L."/>
            <person name="Lapidus A."/>
            <person name="Lucas S."/>
            <person name="Meincke L."/>
            <person name="Pitluck S."/>
            <person name="Tapia R."/>
            <person name="Teshima H."/>
            <person name="Woyke T."/>
            <person name="Fox B.G."/>
            <person name="Angert E.R."/>
            <person name="Currie C.R."/>
        </authorList>
    </citation>
    <scope>NUCLEOTIDE SEQUENCE [LARGE SCALE GENOMIC DNA]</scope>
    <source>
        <strain evidence="4">ATCC 49066 / DSM 5427 / NCIMB 11756 / RHM5</strain>
    </source>
</reference>
<dbReference type="Gene3D" id="3.40.630.30">
    <property type="match status" value="1"/>
</dbReference>
<evidence type="ECO:0008006" key="5">
    <source>
        <dbReference type="Google" id="ProtNLM"/>
    </source>
</evidence>
<evidence type="ECO:0000313" key="3">
    <source>
        <dbReference type="EMBL" id="ADZ83602.1"/>
    </source>
</evidence>
<dbReference type="PANTHER" id="PTHR36449">
    <property type="entry name" value="ACETYLTRANSFERASE-RELATED"/>
    <property type="match status" value="1"/>
</dbReference>
<protein>
    <recommendedName>
        <fullName evidence="5">N-acetyltransferase domain-containing protein</fullName>
    </recommendedName>
</protein>
<dbReference type="STRING" id="642492.Clole_1882"/>
<proteinExistence type="predicted"/>
<keyword evidence="2" id="KW-0012">Acyltransferase</keyword>
<dbReference type="RefSeq" id="WP_013656899.1">
    <property type="nucleotide sequence ID" value="NC_015275.1"/>
</dbReference>
<dbReference type="PANTHER" id="PTHR36449:SF1">
    <property type="entry name" value="ACETYLTRANSFERASE"/>
    <property type="match status" value="1"/>
</dbReference>
<dbReference type="HOGENOM" id="CLU_081493_1_0_9"/>
<dbReference type="EMBL" id="CP002582">
    <property type="protein sequence ID" value="ADZ83602.1"/>
    <property type="molecule type" value="Genomic_DNA"/>
</dbReference>
<sequence>MKGYVQVSLKDMIQELGESKVKSILSNFSCPLNEDVEYFLKYKAIEFAKQNIAPTHLVFASYKDKLELVGYFSLTIKTMSVAINSLSSKYRSRIRKFGNINPDLKAYLIPAPLIAQLGKNYTNGLNGLITGDELLKLACDKISIVQQDVGGKVVYLECEEKQKLIDFYSENGFVSFGKRSLDKDEVDKMDGKYLIQMLKYMD</sequence>
<evidence type="ECO:0000256" key="2">
    <source>
        <dbReference type="ARBA" id="ARBA00023315"/>
    </source>
</evidence>
<keyword evidence="4" id="KW-1185">Reference proteome</keyword>
<accession>F2JNY8</accession>
<dbReference type="KEGG" id="cle:Clole_1882"/>